<keyword evidence="4" id="KW-1185">Reference proteome</keyword>
<feature type="transmembrane region" description="Helical" evidence="1">
    <location>
        <begin position="41"/>
        <end position="65"/>
    </location>
</feature>
<gene>
    <name evidence="3" type="ORF">BKN37_00985</name>
</gene>
<evidence type="ECO:0000313" key="4">
    <source>
        <dbReference type="Proteomes" id="UP000179734"/>
    </source>
</evidence>
<comment type="caution">
    <text evidence="3">The sequence shown here is derived from an EMBL/GenBank/DDBJ whole genome shotgun (WGS) entry which is preliminary data.</text>
</comment>
<accession>A0A1S1NQC2</accession>
<feature type="domain" description="DUF2231" evidence="2">
    <location>
        <begin position="6"/>
        <end position="149"/>
    </location>
</feature>
<evidence type="ECO:0000313" key="3">
    <source>
        <dbReference type="EMBL" id="OHV06804.1"/>
    </source>
</evidence>
<evidence type="ECO:0000259" key="2">
    <source>
        <dbReference type="Pfam" id="PF09990"/>
    </source>
</evidence>
<name>A0A1S1NQC2_9MYCO</name>
<sequence>MTTFHGLPVHILLNHFIIVLAPLTALLAIVAALWPAARRRLVWLLVALAAVTVALTPPTVRAGAWFAEHVDSSPTLTTHMNLGDTTIYCTVALLVVAVLLAVTHVRQQRGHRLSPAVQGLIAVLVIAASVAVLVQVYRIGESGARAAWGSFTAAATP</sequence>
<dbReference type="InterPro" id="IPR019251">
    <property type="entry name" value="DUF2231_TM"/>
</dbReference>
<keyword evidence="1" id="KW-0812">Transmembrane</keyword>
<evidence type="ECO:0000256" key="1">
    <source>
        <dbReference type="SAM" id="Phobius"/>
    </source>
</evidence>
<dbReference type="EMBL" id="MLQM01000002">
    <property type="protein sequence ID" value="OHV06804.1"/>
    <property type="molecule type" value="Genomic_DNA"/>
</dbReference>
<feature type="transmembrane region" description="Helical" evidence="1">
    <location>
        <begin position="117"/>
        <end position="137"/>
    </location>
</feature>
<keyword evidence="1" id="KW-1133">Transmembrane helix</keyword>
<feature type="transmembrane region" description="Helical" evidence="1">
    <location>
        <begin position="85"/>
        <end position="105"/>
    </location>
</feature>
<dbReference type="AlphaFoldDB" id="A0A1S1NQC2"/>
<keyword evidence="1" id="KW-0472">Membrane</keyword>
<reference evidence="3 4" key="1">
    <citation type="submission" date="2016-10" db="EMBL/GenBank/DDBJ databases">
        <title>Genome sequence of Mycobacterium talmonii.</title>
        <authorList>
            <person name="Greninger A.L."/>
            <person name="Elliott B."/>
            <person name="Vasireddy S."/>
            <person name="Vasireddy R."/>
        </authorList>
    </citation>
    <scope>NUCLEOTIDE SEQUENCE [LARGE SCALE GENOMIC DNA]</scope>
    <source>
        <strain evidence="4">NE-TNMC-100812</strain>
    </source>
</reference>
<feature type="transmembrane region" description="Helical" evidence="1">
    <location>
        <begin position="12"/>
        <end position="34"/>
    </location>
</feature>
<organism evidence="3 4">
    <name type="scientific">Mycobacterium talmoniae</name>
    <dbReference type="NCBI Taxonomy" id="1858794"/>
    <lineage>
        <taxon>Bacteria</taxon>
        <taxon>Bacillati</taxon>
        <taxon>Actinomycetota</taxon>
        <taxon>Actinomycetes</taxon>
        <taxon>Mycobacteriales</taxon>
        <taxon>Mycobacteriaceae</taxon>
        <taxon>Mycobacterium</taxon>
    </lineage>
</organism>
<proteinExistence type="predicted"/>
<protein>
    <recommendedName>
        <fullName evidence="2">DUF2231 domain-containing protein</fullName>
    </recommendedName>
</protein>
<dbReference type="Pfam" id="PF09990">
    <property type="entry name" value="DUF2231"/>
    <property type="match status" value="1"/>
</dbReference>
<dbReference type="Proteomes" id="UP000179734">
    <property type="component" value="Unassembled WGS sequence"/>
</dbReference>
<dbReference type="RefSeq" id="WP_071019814.1">
    <property type="nucleotide sequence ID" value="NZ_MLQM01000002.1"/>
</dbReference>